<feature type="coiled-coil region" evidence="2">
    <location>
        <begin position="449"/>
        <end position="532"/>
    </location>
</feature>
<dbReference type="PANTHER" id="PTHR11216:SF174">
    <property type="entry name" value="GH06923P"/>
    <property type="match status" value="1"/>
</dbReference>
<feature type="domain" description="EH" evidence="4">
    <location>
        <begin position="155"/>
        <end position="243"/>
    </location>
</feature>
<dbReference type="SMART" id="SM00027">
    <property type="entry name" value="EH"/>
    <property type="match status" value="3"/>
</dbReference>
<evidence type="ECO:0000256" key="2">
    <source>
        <dbReference type="SAM" id="Coils"/>
    </source>
</evidence>
<dbReference type="PANTHER" id="PTHR11216">
    <property type="entry name" value="EH DOMAIN"/>
    <property type="match status" value="1"/>
</dbReference>
<dbReference type="Proteomes" id="UP000218231">
    <property type="component" value="Unassembled WGS sequence"/>
</dbReference>
<feature type="compositionally biased region" description="Pro residues" evidence="3">
    <location>
        <begin position="752"/>
        <end position="761"/>
    </location>
</feature>
<feature type="domain" description="EH" evidence="4">
    <location>
        <begin position="67"/>
        <end position="123"/>
    </location>
</feature>
<feature type="compositionally biased region" description="Low complexity" evidence="3">
    <location>
        <begin position="292"/>
        <end position="311"/>
    </location>
</feature>
<dbReference type="CDD" id="cd00052">
    <property type="entry name" value="EH"/>
    <property type="match status" value="3"/>
</dbReference>
<protein>
    <submittedName>
        <fullName evidence="6">Uncharacterized protein</fullName>
    </submittedName>
</protein>
<feature type="domain" description="EF-hand" evidence="5">
    <location>
        <begin position="60"/>
        <end position="95"/>
    </location>
</feature>
<dbReference type="InterPro" id="IPR000261">
    <property type="entry name" value="EH_dom"/>
</dbReference>
<dbReference type="InterPro" id="IPR018247">
    <property type="entry name" value="EF_Hand_1_Ca_BS"/>
</dbReference>
<dbReference type="InterPro" id="IPR011992">
    <property type="entry name" value="EF-hand-dom_pair"/>
</dbReference>
<keyword evidence="7" id="KW-1185">Reference proteome</keyword>
<evidence type="ECO:0000313" key="6">
    <source>
        <dbReference type="EMBL" id="PAV87816.1"/>
    </source>
</evidence>
<evidence type="ECO:0000259" key="5">
    <source>
        <dbReference type="PROSITE" id="PS50222"/>
    </source>
</evidence>
<feature type="domain" description="EF-hand" evidence="5">
    <location>
        <begin position="187"/>
        <end position="222"/>
    </location>
</feature>
<dbReference type="InterPro" id="IPR002048">
    <property type="entry name" value="EF_hand_dom"/>
</dbReference>
<dbReference type="GO" id="GO:0016197">
    <property type="term" value="P:endosomal transport"/>
    <property type="evidence" value="ECO:0007669"/>
    <property type="project" value="TreeGrafter"/>
</dbReference>
<evidence type="ECO:0000256" key="1">
    <source>
        <dbReference type="ARBA" id="ARBA00022837"/>
    </source>
</evidence>
<dbReference type="STRING" id="2018661.A0A2A2LNM3"/>
<dbReference type="Gene3D" id="1.10.238.10">
    <property type="entry name" value="EF-hand"/>
    <property type="match status" value="3"/>
</dbReference>
<evidence type="ECO:0000259" key="4">
    <source>
        <dbReference type="PROSITE" id="PS50031"/>
    </source>
</evidence>
<name>A0A2A2LNM3_9BILA</name>
<comment type="caution">
    <text evidence="6">The sequence shown here is derived from an EMBL/GenBank/DDBJ whole genome shotgun (WGS) entry which is preliminary data.</text>
</comment>
<dbReference type="GO" id="GO:0005886">
    <property type="term" value="C:plasma membrane"/>
    <property type="evidence" value="ECO:0007669"/>
    <property type="project" value="TreeGrafter"/>
</dbReference>
<dbReference type="PROSITE" id="PS50222">
    <property type="entry name" value="EF_HAND_2"/>
    <property type="match status" value="2"/>
</dbReference>
<dbReference type="PROSITE" id="PS50031">
    <property type="entry name" value="EH"/>
    <property type="match status" value="3"/>
</dbReference>
<evidence type="ECO:0000313" key="7">
    <source>
        <dbReference type="Proteomes" id="UP000218231"/>
    </source>
</evidence>
<dbReference type="Pfam" id="PF12763">
    <property type="entry name" value="EH"/>
    <property type="match status" value="3"/>
</dbReference>
<dbReference type="OrthoDB" id="524326at2759"/>
<proteinExistence type="predicted"/>
<dbReference type="SMART" id="SM00054">
    <property type="entry name" value="EFh"/>
    <property type="match status" value="4"/>
</dbReference>
<feature type="region of interest" description="Disordered" evidence="3">
    <location>
        <begin position="280"/>
        <end position="326"/>
    </location>
</feature>
<evidence type="ECO:0000256" key="3">
    <source>
        <dbReference type="SAM" id="MobiDB-lite"/>
    </source>
</evidence>
<sequence>MDEAALIAQPYLEIYERLYAEANPHRAPYVPAADAATFLKRSNLNVQLLGQVRILYQITNKKKDIFQIWELSDRNRRGALDRKEFFIALKLVAAAQQGHPIAASTLALPSIGPPAMASRSSTPSIPNFPGMAGGMMHSPQHHQQQQHAWGIAPMDQAKYDSIFDSLNPLQGKLSGAQVRPVLLNSGLNAQMLGRIWELADIDKDGNLDRVEFSVALHLVYRCLQNEPLPAALPPSLIHPSKAMLLSRRTSTSSMSGQFTAHPMGAALSYGSRHGSIASLDGIQMQPSPVPQPTYYEQQQQMQQRPYSAQQPGSQTGSAVQTPLGPPPSIPPTAGAGEWPIDKWSAAYLEQFALCDSDSDGLVSGQDVRATLLATGLPAQDLAHVWSLVDIKQSGMLNQEQFALLMYLVEDRQKGNNLPPSLPPQLVPPSFRLTNGNAPAEGEQADQRLSSNLESAIASGNDEVKQLAEEMQKLLSDRQATEKEIVQLEADMHIKNSRIKNLQIELETLQSTVKQLERQKQEAGRRLTDFDTQIGQLEAAGQAQRTKGEETKTRIEQLKADALEGKTSEERDMKEMQEARTEISQLEGEAGRLQRAVEEEKRNLEKIVIEETKTEREDDRDAKQTKEIEEELGRIGKMSEQLQQTLDQNGDLTNHLQLLGHVAKPHLFTDAPFTVASTSAGQTGATHHVDPFGAAAQKGPITDPFAQTDPFASAPTSGAGFTASFPSDPFASSGSDPFAEGGGMNSSQSSANKPPPPRPAPPKSSSARQTPVTEEATTDPFGERQPPAQAAGFANFANFGAFT</sequence>
<dbReference type="AlphaFoldDB" id="A0A2A2LNM3"/>
<feature type="coiled-coil region" evidence="2">
    <location>
        <begin position="568"/>
        <end position="616"/>
    </location>
</feature>
<organism evidence="6 7">
    <name type="scientific">Diploscapter pachys</name>
    <dbReference type="NCBI Taxonomy" id="2018661"/>
    <lineage>
        <taxon>Eukaryota</taxon>
        <taxon>Metazoa</taxon>
        <taxon>Ecdysozoa</taxon>
        <taxon>Nematoda</taxon>
        <taxon>Chromadorea</taxon>
        <taxon>Rhabditida</taxon>
        <taxon>Rhabditina</taxon>
        <taxon>Rhabditomorpha</taxon>
        <taxon>Rhabditoidea</taxon>
        <taxon>Rhabditidae</taxon>
        <taxon>Diploscapter</taxon>
    </lineage>
</organism>
<dbReference type="GO" id="GO:0006897">
    <property type="term" value="P:endocytosis"/>
    <property type="evidence" value="ECO:0007669"/>
    <property type="project" value="TreeGrafter"/>
</dbReference>
<dbReference type="SUPFAM" id="SSF47473">
    <property type="entry name" value="EF-hand"/>
    <property type="match status" value="3"/>
</dbReference>
<dbReference type="GO" id="GO:0005509">
    <property type="term" value="F:calcium ion binding"/>
    <property type="evidence" value="ECO:0007669"/>
    <property type="project" value="InterPro"/>
</dbReference>
<gene>
    <name evidence="6" type="ORF">WR25_11874</name>
</gene>
<dbReference type="PROSITE" id="PS00018">
    <property type="entry name" value="EF_HAND_1"/>
    <property type="match status" value="1"/>
</dbReference>
<feature type="compositionally biased region" description="Low complexity" evidence="3">
    <location>
        <begin position="784"/>
        <end position="802"/>
    </location>
</feature>
<keyword evidence="2" id="KW-0175">Coiled coil</keyword>
<accession>A0A2A2LNM3</accession>
<dbReference type="GO" id="GO:0005737">
    <property type="term" value="C:cytoplasm"/>
    <property type="evidence" value="ECO:0007669"/>
    <property type="project" value="TreeGrafter"/>
</dbReference>
<feature type="region of interest" description="Disordered" evidence="3">
    <location>
        <begin position="680"/>
        <end position="802"/>
    </location>
</feature>
<feature type="domain" description="EH" evidence="4">
    <location>
        <begin position="343"/>
        <end position="432"/>
    </location>
</feature>
<keyword evidence="1" id="KW-0106">Calcium</keyword>
<reference evidence="6 7" key="1">
    <citation type="journal article" date="2017" name="Curr. Biol.">
        <title>Genome architecture and evolution of a unichromosomal asexual nematode.</title>
        <authorList>
            <person name="Fradin H."/>
            <person name="Zegar C."/>
            <person name="Gutwein M."/>
            <person name="Lucas J."/>
            <person name="Kovtun M."/>
            <person name="Corcoran D."/>
            <person name="Baugh L.R."/>
            <person name="Kiontke K."/>
            <person name="Gunsalus K."/>
            <person name="Fitch D.H."/>
            <person name="Piano F."/>
        </authorList>
    </citation>
    <scope>NUCLEOTIDE SEQUENCE [LARGE SCALE GENOMIC DNA]</scope>
    <source>
        <strain evidence="6">PF1309</strain>
    </source>
</reference>
<dbReference type="EMBL" id="LIAE01006547">
    <property type="protein sequence ID" value="PAV87816.1"/>
    <property type="molecule type" value="Genomic_DNA"/>
</dbReference>